<dbReference type="InterPro" id="IPR050396">
    <property type="entry name" value="Glycosyltr_51/Transpeptidase"/>
</dbReference>
<dbReference type="PANTHER" id="PTHR32282:SF33">
    <property type="entry name" value="PEPTIDOGLYCAN GLYCOSYLTRANSFERASE"/>
    <property type="match status" value="1"/>
</dbReference>
<accession>A0A1M7Y893</accession>
<dbReference type="GO" id="GO:0071555">
    <property type="term" value="P:cell wall organization"/>
    <property type="evidence" value="ECO:0007669"/>
    <property type="project" value="UniProtKB-KW"/>
</dbReference>
<dbReference type="GO" id="GO:0009252">
    <property type="term" value="P:peptidoglycan biosynthetic process"/>
    <property type="evidence" value="ECO:0007669"/>
    <property type="project" value="UniProtKB-UniPathway"/>
</dbReference>
<feature type="domain" description="Glycosyl transferase family 51" evidence="22">
    <location>
        <begin position="79"/>
        <end position="252"/>
    </location>
</feature>
<evidence type="ECO:0000256" key="8">
    <source>
        <dbReference type="ARBA" id="ARBA00022679"/>
    </source>
</evidence>
<dbReference type="GO" id="GO:0016020">
    <property type="term" value="C:membrane"/>
    <property type="evidence" value="ECO:0007669"/>
    <property type="project" value="UniProtKB-SubCell"/>
</dbReference>
<evidence type="ECO:0000256" key="15">
    <source>
        <dbReference type="ARBA" id="ARBA00023268"/>
    </source>
</evidence>
<dbReference type="RefSeq" id="WP_073613795.1">
    <property type="nucleotide sequence ID" value="NZ_FRFE01000011.1"/>
</dbReference>
<keyword evidence="8" id="KW-0808">Transferase</keyword>
<dbReference type="InterPro" id="IPR001264">
    <property type="entry name" value="Glyco_trans_51"/>
</dbReference>
<keyword evidence="16" id="KW-0961">Cell wall biogenesis/degradation</keyword>
<keyword evidence="12" id="KW-0573">Peptidoglycan synthesis</keyword>
<comment type="pathway">
    <text evidence="19">Glycan biosynthesis.</text>
</comment>
<evidence type="ECO:0000256" key="18">
    <source>
        <dbReference type="ARBA" id="ARBA00049902"/>
    </source>
</evidence>
<keyword evidence="14 20" id="KW-0472">Membrane</keyword>
<dbReference type="NCBIfam" id="TIGR02074">
    <property type="entry name" value="PBP_1a_fam"/>
    <property type="match status" value="1"/>
</dbReference>
<dbReference type="GO" id="GO:0008658">
    <property type="term" value="F:penicillin binding"/>
    <property type="evidence" value="ECO:0007669"/>
    <property type="project" value="InterPro"/>
</dbReference>
<name>A0A1M7Y893_9BACT</name>
<dbReference type="GO" id="GO:0006508">
    <property type="term" value="P:proteolysis"/>
    <property type="evidence" value="ECO:0007669"/>
    <property type="project" value="UniProtKB-KW"/>
</dbReference>
<evidence type="ECO:0000256" key="12">
    <source>
        <dbReference type="ARBA" id="ARBA00022984"/>
    </source>
</evidence>
<keyword evidence="7" id="KW-0328">Glycosyltransferase</keyword>
<dbReference type="SUPFAM" id="SSF56601">
    <property type="entry name" value="beta-lactamase/transpeptidase-like"/>
    <property type="match status" value="1"/>
</dbReference>
<dbReference type="FunFam" id="1.10.3810.10:FF:000003">
    <property type="entry name" value="Penicillin-binding protein 1a"/>
    <property type="match status" value="1"/>
</dbReference>
<evidence type="ECO:0000256" key="19">
    <source>
        <dbReference type="ARBA" id="ARBA00060592"/>
    </source>
</evidence>
<evidence type="ECO:0000256" key="17">
    <source>
        <dbReference type="ARBA" id="ARBA00044770"/>
    </source>
</evidence>
<evidence type="ECO:0000259" key="22">
    <source>
        <dbReference type="Pfam" id="PF00912"/>
    </source>
</evidence>
<sequence>MSDENQSPIPKSSTSTTTRRKLPLGEKHIIGFLFVICLLLTGFLGSMLLTLKCLAIPDLRSVANYAPLQASIIYDRHGHEVDRIFTENRTVVQLDEMNPLLPKAFVAAEDGRFFEHPGLDWFSVVRAIFANVRSGRKSQGGSTITQQVARALLLSPEKTYIRKFKEAILAWRIDTLLTKEEILFIYLNQIYLGEGAHGVEAAARVYFDKSAIQLNLAEVALLAGLPQAPSRYSPLKNPDLARGRQRYVLNRMAEDGYVSAESARGAYEKELNLRTVHEPYAAMNGYYLDTVKKQAFEILGRPLQEAGAKIYTFLDQDLQQQAYNAVGSGLKATRSRQALKGAVSREVPQGALVCLERKTGKVRAIIGGADYTQSPFNRATQARRPAGSIFKPFVYSAALENGWQSNSLISDAPLAISGRKGSTWQPKNYTGQYHGEISLETALVNSYNTATVRLMQHVGVKKVHEIAKKVGITAEMPPDLSLALGAVDVSLLEMTAAYSTFVNNGRRVSPDFIDAIVVDGQKNVVPLRAPTLAMSPTVALQMRMMLEKVITDGTGKRAAGLVGKSGGKTGTSDNNRDAWFIGFNGDYLAGVWVGHDRNQSLGNTESGGRTAAPIWREFIGKTK</sequence>
<dbReference type="GO" id="GO:0008360">
    <property type="term" value="P:regulation of cell shape"/>
    <property type="evidence" value="ECO:0007669"/>
    <property type="project" value="UniProtKB-KW"/>
</dbReference>
<evidence type="ECO:0000256" key="11">
    <source>
        <dbReference type="ARBA" id="ARBA00022960"/>
    </source>
</evidence>
<dbReference type="SUPFAM" id="SSF53955">
    <property type="entry name" value="Lysozyme-like"/>
    <property type="match status" value="1"/>
</dbReference>
<dbReference type="GO" id="GO:0030288">
    <property type="term" value="C:outer membrane-bounded periplasmic space"/>
    <property type="evidence" value="ECO:0007669"/>
    <property type="project" value="TreeGrafter"/>
</dbReference>
<comment type="similarity">
    <text evidence="3">In the C-terminal section; belongs to the transpeptidase family.</text>
</comment>
<evidence type="ECO:0000256" key="20">
    <source>
        <dbReference type="SAM" id="Phobius"/>
    </source>
</evidence>
<protein>
    <recommendedName>
        <fullName evidence="17">peptidoglycan glycosyltransferase</fullName>
        <ecNumber evidence="17">2.4.99.28</ecNumber>
    </recommendedName>
</protein>
<dbReference type="InterPro" id="IPR036950">
    <property type="entry name" value="PBP_transglycosylase"/>
</dbReference>
<dbReference type="InterPro" id="IPR023346">
    <property type="entry name" value="Lysozyme-like_dom_sf"/>
</dbReference>
<keyword evidence="5" id="KW-0121">Carboxypeptidase</keyword>
<reference evidence="23 24" key="1">
    <citation type="submission" date="2016-12" db="EMBL/GenBank/DDBJ databases">
        <authorList>
            <person name="Song W.-J."/>
            <person name="Kurnit D.M."/>
        </authorList>
    </citation>
    <scope>NUCLEOTIDE SEQUENCE [LARGE SCALE GENOMIC DNA]</scope>
    <source>
        <strain evidence="23 24">DSM 18488</strain>
    </source>
</reference>
<comment type="similarity">
    <text evidence="4">In the N-terminal section; belongs to the glycosyltransferase 51 family.</text>
</comment>
<dbReference type="AlphaFoldDB" id="A0A1M7Y893"/>
<dbReference type="InterPro" id="IPR001460">
    <property type="entry name" value="PCN-bd_Tpept"/>
</dbReference>
<evidence type="ECO:0000256" key="3">
    <source>
        <dbReference type="ARBA" id="ARBA00007090"/>
    </source>
</evidence>
<evidence type="ECO:0000259" key="21">
    <source>
        <dbReference type="Pfam" id="PF00905"/>
    </source>
</evidence>
<comment type="pathway">
    <text evidence="2">Cell wall biogenesis; peptidoglycan biosynthesis.</text>
</comment>
<evidence type="ECO:0000256" key="4">
    <source>
        <dbReference type="ARBA" id="ARBA00007739"/>
    </source>
</evidence>
<dbReference type="GO" id="GO:0008955">
    <property type="term" value="F:peptidoglycan glycosyltransferase activity"/>
    <property type="evidence" value="ECO:0007669"/>
    <property type="project" value="UniProtKB-EC"/>
</dbReference>
<evidence type="ECO:0000313" key="24">
    <source>
        <dbReference type="Proteomes" id="UP000184603"/>
    </source>
</evidence>
<dbReference type="InterPro" id="IPR012338">
    <property type="entry name" value="Beta-lactam/transpept-like"/>
</dbReference>
<evidence type="ECO:0000256" key="9">
    <source>
        <dbReference type="ARBA" id="ARBA00022692"/>
    </source>
</evidence>
<dbReference type="EC" id="2.4.99.28" evidence="17"/>
<keyword evidence="13 20" id="KW-1133">Transmembrane helix</keyword>
<evidence type="ECO:0000256" key="6">
    <source>
        <dbReference type="ARBA" id="ARBA00022670"/>
    </source>
</evidence>
<evidence type="ECO:0000256" key="16">
    <source>
        <dbReference type="ARBA" id="ARBA00023316"/>
    </source>
</evidence>
<dbReference type="PANTHER" id="PTHR32282">
    <property type="entry name" value="BINDING PROTEIN TRANSPEPTIDASE, PUTATIVE-RELATED"/>
    <property type="match status" value="1"/>
</dbReference>
<organism evidence="23 24">
    <name type="scientific">Desulfopila aestuarii DSM 18488</name>
    <dbReference type="NCBI Taxonomy" id="1121416"/>
    <lineage>
        <taxon>Bacteria</taxon>
        <taxon>Pseudomonadati</taxon>
        <taxon>Thermodesulfobacteriota</taxon>
        <taxon>Desulfobulbia</taxon>
        <taxon>Desulfobulbales</taxon>
        <taxon>Desulfocapsaceae</taxon>
        <taxon>Desulfopila</taxon>
    </lineage>
</organism>
<dbReference type="STRING" id="1121416.SAMN02745220_02503"/>
<keyword evidence="11" id="KW-0133">Cell shape</keyword>
<evidence type="ECO:0000256" key="7">
    <source>
        <dbReference type="ARBA" id="ARBA00022676"/>
    </source>
</evidence>
<comment type="subcellular location">
    <subcellularLocation>
        <location evidence="1">Membrane</location>
    </subcellularLocation>
</comment>
<dbReference type="UniPathway" id="UPA00219"/>
<dbReference type="Pfam" id="PF00905">
    <property type="entry name" value="Transpeptidase"/>
    <property type="match status" value="1"/>
</dbReference>
<keyword evidence="10" id="KW-0378">Hydrolase</keyword>
<proteinExistence type="inferred from homology"/>
<dbReference type="Gene3D" id="3.40.710.10">
    <property type="entry name" value="DD-peptidase/beta-lactamase superfamily"/>
    <property type="match status" value="1"/>
</dbReference>
<keyword evidence="15" id="KW-0511">Multifunctional enzyme</keyword>
<keyword evidence="6" id="KW-0645">Protease</keyword>
<comment type="catalytic activity">
    <reaction evidence="18">
        <text>[GlcNAc-(1-&gt;4)-Mur2Ac(oyl-L-Ala-gamma-D-Glu-L-Lys-D-Ala-D-Ala)](n)-di-trans,octa-cis-undecaprenyl diphosphate + beta-D-GlcNAc-(1-&gt;4)-Mur2Ac(oyl-L-Ala-gamma-D-Glu-L-Lys-D-Ala-D-Ala)-di-trans,octa-cis-undecaprenyl diphosphate = [GlcNAc-(1-&gt;4)-Mur2Ac(oyl-L-Ala-gamma-D-Glu-L-Lys-D-Ala-D-Ala)](n+1)-di-trans,octa-cis-undecaprenyl diphosphate + di-trans,octa-cis-undecaprenyl diphosphate + H(+)</text>
        <dbReference type="Rhea" id="RHEA:23708"/>
        <dbReference type="Rhea" id="RHEA-COMP:9602"/>
        <dbReference type="Rhea" id="RHEA-COMP:9603"/>
        <dbReference type="ChEBI" id="CHEBI:15378"/>
        <dbReference type="ChEBI" id="CHEBI:58405"/>
        <dbReference type="ChEBI" id="CHEBI:60033"/>
        <dbReference type="ChEBI" id="CHEBI:78435"/>
        <dbReference type="EC" id="2.4.99.28"/>
    </reaction>
</comment>
<evidence type="ECO:0000256" key="5">
    <source>
        <dbReference type="ARBA" id="ARBA00022645"/>
    </source>
</evidence>
<feature type="domain" description="Penicillin-binding protein transpeptidase" evidence="21">
    <location>
        <begin position="350"/>
        <end position="618"/>
    </location>
</feature>
<dbReference type="Gene3D" id="1.10.3810.10">
    <property type="entry name" value="Biosynthetic peptidoglycan transglycosylase-like"/>
    <property type="match status" value="1"/>
</dbReference>
<dbReference type="OrthoDB" id="9766909at2"/>
<evidence type="ECO:0000256" key="1">
    <source>
        <dbReference type="ARBA" id="ARBA00004370"/>
    </source>
</evidence>
<keyword evidence="24" id="KW-1185">Reference proteome</keyword>
<feature type="transmembrane region" description="Helical" evidence="20">
    <location>
        <begin position="29"/>
        <end position="51"/>
    </location>
</feature>
<evidence type="ECO:0000256" key="14">
    <source>
        <dbReference type="ARBA" id="ARBA00023136"/>
    </source>
</evidence>
<gene>
    <name evidence="23" type="ORF">SAMN02745220_02503</name>
</gene>
<dbReference type="Pfam" id="PF00912">
    <property type="entry name" value="Transgly"/>
    <property type="match status" value="1"/>
</dbReference>
<evidence type="ECO:0000256" key="13">
    <source>
        <dbReference type="ARBA" id="ARBA00022989"/>
    </source>
</evidence>
<evidence type="ECO:0000313" key="23">
    <source>
        <dbReference type="EMBL" id="SHO48852.1"/>
    </source>
</evidence>
<evidence type="ECO:0000256" key="2">
    <source>
        <dbReference type="ARBA" id="ARBA00004752"/>
    </source>
</evidence>
<keyword evidence="9 20" id="KW-0812">Transmembrane</keyword>
<dbReference type="GO" id="GO:0004180">
    <property type="term" value="F:carboxypeptidase activity"/>
    <property type="evidence" value="ECO:0007669"/>
    <property type="project" value="UniProtKB-KW"/>
</dbReference>
<evidence type="ECO:0000256" key="10">
    <source>
        <dbReference type="ARBA" id="ARBA00022801"/>
    </source>
</evidence>
<dbReference type="EMBL" id="FRFE01000011">
    <property type="protein sequence ID" value="SHO48852.1"/>
    <property type="molecule type" value="Genomic_DNA"/>
</dbReference>
<dbReference type="Proteomes" id="UP000184603">
    <property type="component" value="Unassembled WGS sequence"/>
</dbReference>